<dbReference type="AlphaFoldDB" id="A0AB73U432"/>
<dbReference type="GO" id="GO:0005886">
    <property type="term" value="C:plasma membrane"/>
    <property type="evidence" value="ECO:0007669"/>
    <property type="project" value="UniProtKB-SubCell"/>
</dbReference>
<protein>
    <recommendedName>
        <fullName evidence="9">Protein-export membrane protein SecF</fullName>
    </recommendedName>
</protein>
<dbReference type="InterPro" id="IPR022813">
    <property type="entry name" value="SecD/SecF_arch_bac"/>
</dbReference>
<evidence type="ECO:0000256" key="9">
    <source>
        <dbReference type="HAMAP-Rule" id="MF_01464"/>
    </source>
</evidence>
<dbReference type="InterPro" id="IPR048634">
    <property type="entry name" value="SecD_SecF_C"/>
</dbReference>
<dbReference type="NCBIfam" id="TIGR00916">
    <property type="entry name" value="2A0604s01"/>
    <property type="match status" value="1"/>
</dbReference>
<dbReference type="PANTHER" id="PTHR30081">
    <property type="entry name" value="PROTEIN-EXPORT MEMBRANE PROTEIN SEC"/>
    <property type="match status" value="1"/>
</dbReference>
<evidence type="ECO:0000256" key="5">
    <source>
        <dbReference type="ARBA" id="ARBA00022927"/>
    </source>
</evidence>
<comment type="similarity">
    <text evidence="9">Belongs to the SecD/SecF family. SecF subfamily.</text>
</comment>
<comment type="subcellular location">
    <subcellularLocation>
        <location evidence="1 9">Cell membrane</location>
        <topology evidence="1 9">Multi-pass membrane protein</topology>
    </subcellularLocation>
</comment>
<reference evidence="12 13" key="1">
    <citation type="submission" date="2019-06" db="EMBL/GenBank/DDBJ databases">
        <title>Whole geneome sequnce of Mycobacteroides chelonae M77 isolated from bovine milk from Meghalaya, India.</title>
        <authorList>
            <person name="Vise E."/>
            <person name="Das S."/>
            <person name="Garg A."/>
            <person name="Ghatak S."/>
            <person name="Shakuntala I."/>
            <person name="Milton A.A.P."/>
            <person name="Karam A."/>
            <person name="Sanjukta R."/>
            <person name="Puro K."/>
            <person name="Sen A."/>
        </authorList>
    </citation>
    <scope>NUCLEOTIDE SEQUENCE [LARGE SCALE GENOMIC DNA]</scope>
    <source>
        <strain evidence="12 13">M77</strain>
    </source>
</reference>
<dbReference type="Proteomes" id="UP000317728">
    <property type="component" value="Chromosome"/>
</dbReference>
<dbReference type="SUPFAM" id="SSF82866">
    <property type="entry name" value="Multidrug efflux transporter AcrB transmembrane domain"/>
    <property type="match status" value="1"/>
</dbReference>
<name>A0AB73U432_MYCCH</name>
<dbReference type="InterPro" id="IPR055344">
    <property type="entry name" value="SecD_SecF_C_bact"/>
</dbReference>
<dbReference type="InterPro" id="IPR005665">
    <property type="entry name" value="SecF_bac"/>
</dbReference>
<keyword evidence="3 9" id="KW-1003">Cell membrane</keyword>
<comment type="subunit">
    <text evidence="9">Forms a complex with SecD. Part of the essential Sec protein translocation apparatus which comprises SecA, SecYEG and auxiliary proteins SecDF. Other proteins may also be involved.</text>
</comment>
<dbReference type="NCBIfam" id="TIGR00966">
    <property type="entry name" value="transloc_SecF"/>
    <property type="match status" value="1"/>
</dbReference>
<feature type="transmembrane region" description="Helical" evidence="9">
    <location>
        <begin position="300"/>
        <end position="320"/>
    </location>
</feature>
<evidence type="ECO:0000256" key="3">
    <source>
        <dbReference type="ARBA" id="ARBA00022475"/>
    </source>
</evidence>
<dbReference type="GO" id="GO:0015450">
    <property type="term" value="F:protein-transporting ATPase activity"/>
    <property type="evidence" value="ECO:0007669"/>
    <property type="project" value="InterPro"/>
</dbReference>
<feature type="transmembrane region" description="Helical" evidence="9">
    <location>
        <begin position="65"/>
        <end position="90"/>
    </location>
</feature>
<evidence type="ECO:0000256" key="2">
    <source>
        <dbReference type="ARBA" id="ARBA00022448"/>
    </source>
</evidence>
<evidence type="ECO:0000313" key="12">
    <source>
        <dbReference type="EMBL" id="QDF71220.1"/>
    </source>
</evidence>
<keyword evidence="7 9" id="KW-0811">Translocation</keyword>
<dbReference type="InterPro" id="IPR022646">
    <property type="entry name" value="SecD/SecF_CS"/>
</dbReference>
<evidence type="ECO:0000256" key="1">
    <source>
        <dbReference type="ARBA" id="ARBA00004651"/>
    </source>
</evidence>
<evidence type="ECO:0000313" key="13">
    <source>
        <dbReference type="Proteomes" id="UP000317728"/>
    </source>
</evidence>
<feature type="compositionally biased region" description="Low complexity" evidence="10">
    <location>
        <begin position="381"/>
        <end position="401"/>
    </location>
</feature>
<evidence type="ECO:0000256" key="4">
    <source>
        <dbReference type="ARBA" id="ARBA00022692"/>
    </source>
</evidence>
<proteinExistence type="inferred from homology"/>
<dbReference type="HAMAP" id="MF_01464_B">
    <property type="entry name" value="SecF_B"/>
    <property type="match status" value="1"/>
</dbReference>
<keyword evidence="2 9" id="KW-0813">Transport</keyword>
<comment type="function">
    <text evidence="9">Part of the Sec protein translocase complex. Interacts with the SecYEG preprotein conducting channel. SecDF uses the proton motive force (PMF) to complete protein translocation after the ATP-dependent function of SecA.</text>
</comment>
<dbReference type="Pfam" id="PF07549">
    <property type="entry name" value="Sec_GG"/>
    <property type="match status" value="1"/>
</dbReference>
<dbReference type="EMBL" id="CP041150">
    <property type="protein sequence ID" value="QDF71220.1"/>
    <property type="molecule type" value="Genomic_DNA"/>
</dbReference>
<sequence length="421" mass="44782">MSTSNDTVSNGNGTEKDVVDGTDKATAADAKSSAVETTTAAPEHGFFYRLYTGTGAVDVVGKRTLWFAISGAFMVVAILSIAIKGFVFGIDFEGGTKVSFPKGQATVQQTEDVFSQTLGRDAESIVVTGTGDSASIQIRTETLDNEESAKLHKALFDRFAPKGSDGKPSINAISDSAVSETWGGQITNKALWALGVFLVLSGIYIAVRYERYMAIAALAALVFDLLVTAGVYSLVGFEVTPATVIGLLTILGFSLYDTVIVFDKVEENTHGFQHTSRRTFAEHANLAVNQTFMRSINTSLISVIPVLSLIVVAIWLLGVGTLKDLALVQLVGILVGTYSSIFFATPLLVALRERTELVASHTKKVLSRRKPDAAPLADTGSGTKTVKAAASATSDTSTTTVRPAKPRPGARPQGKRNVRRH</sequence>
<feature type="transmembrane region" description="Helical" evidence="9">
    <location>
        <begin position="241"/>
        <end position="262"/>
    </location>
</feature>
<keyword evidence="4 9" id="KW-0812">Transmembrane</keyword>
<organism evidence="12 13">
    <name type="scientific">Mycobacteroides chelonae</name>
    <name type="common">Mycobacterium chelonae</name>
    <dbReference type="NCBI Taxonomy" id="1774"/>
    <lineage>
        <taxon>Bacteria</taxon>
        <taxon>Bacillati</taxon>
        <taxon>Actinomycetota</taxon>
        <taxon>Actinomycetes</taxon>
        <taxon>Mycobacteriales</taxon>
        <taxon>Mycobacteriaceae</taxon>
        <taxon>Mycobacteroides</taxon>
    </lineage>
</organism>
<keyword evidence="5 9" id="KW-0653">Protein transport</keyword>
<feature type="region of interest" description="Disordered" evidence="10">
    <location>
        <begin position="369"/>
        <end position="421"/>
    </location>
</feature>
<dbReference type="Pfam" id="PF02355">
    <property type="entry name" value="SecD_SecF_C"/>
    <property type="match status" value="1"/>
</dbReference>
<feature type="region of interest" description="Disordered" evidence="10">
    <location>
        <begin position="1"/>
        <end position="22"/>
    </location>
</feature>
<feature type="transmembrane region" description="Helical" evidence="9">
    <location>
        <begin position="190"/>
        <end position="207"/>
    </location>
</feature>
<evidence type="ECO:0000259" key="11">
    <source>
        <dbReference type="Pfam" id="PF02355"/>
    </source>
</evidence>
<evidence type="ECO:0000256" key="8">
    <source>
        <dbReference type="ARBA" id="ARBA00023136"/>
    </source>
</evidence>
<feature type="domain" description="Protein export membrane protein SecD/SecF C-terminal" evidence="11">
    <location>
        <begin position="167"/>
        <end position="353"/>
    </location>
</feature>
<feature type="transmembrane region" description="Helical" evidence="9">
    <location>
        <begin position="326"/>
        <end position="351"/>
    </location>
</feature>
<evidence type="ECO:0000256" key="6">
    <source>
        <dbReference type="ARBA" id="ARBA00022989"/>
    </source>
</evidence>
<dbReference type="PRINTS" id="PR01755">
    <property type="entry name" value="SECFTRNLCASE"/>
</dbReference>
<dbReference type="Gene3D" id="1.20.1640.10">
    <property type="entry name" value="Multidrug efflux transporter AcrB transmembrane domain"/>
    <property type="match status" value="1"/>
</dbReference>
<evidence type="ECO:0000256" key="10">
    <source>
        <dbReference type="SAM" id="MobiDB-lite"/>
    </source>
</evidence>
<dbReference type="GO" id="GO:0065002">
    <property type="term" value="P:intracellular protein transmembrane transport"/>
    <property type="evidence" value="ECO:0007669"/>
    <property type="project" value="UniProtKB-UniRule"/>
</dbReference>
<feature type="compositionally biased region" description="Polar residues" evidence="10">
    <location>
        <begin position="1"/>
        <end position="13"/>
    </location>
</feature>
<dbReference type="PANTHER" id="PTHR30081:SF8">
    <property type="entry name" value="PROTEIN TRANSLOCASE SUBUNIT SECF"/>
    <property type="match status" value="1"/>
</dbReference>
<keyword evidence="8 9" id="KW-0472">Membrane</keyword>
<dbReference type="GO" id="GO:0006605">
    <property type="term" value="P:protein targeting"/>
    <property type="evidence" value="ECO:0007669"/>
    <property type="project" value="UniProtKB-UniRule"/>
</dbReference>
<evidence type="ECO:0000256" key="7">
    <source>
        <dbReference type="ARBA" id="ARBA00023010"/>
    </source>
</evidence>
<feature type="transmembrane region" description="Helical" evidence="9">
    <location>
        <begin position="214"/>
        <end position="235"/>
    </location>
</feature>
<gene>
    <name evidence="9 12" type="primary">secF</name>
    <name evidence="12" type="ORF">FJK96_14345</name>
</gene>
<dbReference type="InterPro" id="IPR022645">
    <property type="entry name" value="SecD/SecF_bac"/>
</dbReference>
<accession>A0AB73U432</accession>
<dbReference type="GO" id="GO:0043952">
    <property type="term" value="P:protein transport by the Sec complex"/>
    <property type="evidence" value="ECO:0007669"/>
    <property type="project" value="UniProtKB-UniRule"/>
</dbReference>
<keyword evidence="6 9" id="KW-1133">Transmembrane helix</keyword>